<proteinExistence type="predicted"/>
<reference evidence="2 3" key="1">
    <citation type="submission" date="2017-03" db="EMBL/GenBank/DDBJ databases">
        <title>An alternative strategy for trypanosome survival in the mammalian bloodstream revealed through genome and transcriptome analysis of the ubiquitous bovine parasite Trypanosoma (Megatrypanum) theileri.</title>
        <authorList>
            <person name="Kelly S."/>
            <person name="Ivens A."/>
            <person name="Mott A."/>
            <person name="O'Neill E."/>
            <person name="Emms D."/>
            <person name="Macleod O."/>
            <person name="Voorheis P."/>
            <person name="Matthews J."/>
            <person name="Matthews K."/>
            <person name="Carrington M."/>
        </authorList>
    </citation>
    <scope>NUCLEOTIDE SEQUENCE [LARGE SCALE GENOMIC DNA]</scope>
    <source>
        <strain evidence="2">Edinburgh</strain>
    </source>
</reference>
<keyword evidence="3" id="KW-1185">Reference proteome</keyword>
<dbReference type="OrthoDB" id="267867at2759"/>
<dbReference type="GeneID" id="39988255"/>
<sequence>MEVNAAAASPADGRSTRKTSNGWSKGSHGSRALAATAATTNTTTTTTNNTTSTETETVGGVSGAEYVMNTHTHSHDAITPLPLKRGGSRTSSKRTPRGGVMGLIGSSVRASQGASVSSRSLQHDSFESRHLETPALLIQHVGSMSTTLRREQEVMDRETYLMLCMERQFRRHDPMRGFDRTKQDYVYYNHRSKGCYIPVEKPKDTAILTYNHMFDFGDGSRFQRNDGGKASANPAVIDSLKGTFKSLTKGSQKTLLSSKWSGGKASTDRNVIPRSSPQRPKSPRTVSVDLARSLQVADIRIKPFRKRIIVEDVIAADARSIAKSLDSIGSVVAQGKVMWEDVPESLRRSFVDEQSRRTVTRESMYASNQITRNIMNETQDSRYGAPKSHAFIDPMKTYDEEGQQQQLQQLQLQEGRIEQKQQVGTEQETTKREQVVFTDHADQVLLGFMEHVRQPVISADGIPSYSRAQTQSEDEKVMTGETGKKVSSAYKQNKEGEEKERKQREPQPKRGDDGYYDDDHDHDDKREDRPDSQIGKERVVLLPPVAIAQMREAEWFSPVTSRKPQTGTTTPMLTTISLPEHPLPYETSRLHFRRNYDVKDAKPLQGTIRWSAAKGLK</sequence>
<feature type="compositionally biased region" description="Basic and acidic residues" evidence="1">
    <location>
        <begin position="492"/>
        <end position="537"/>
    </location>
</feature>
<feature type="region of interest" description="Disordered" evidence="1">
    <location>
        <begin position="1"/>
        <end position="60"/>
    </location>
</feature>
<name>A0A1X0NN15_9TRYP</name>
<feature type="compositionally biased region" description="Low complexity" evidence="1">
    <location>
        <begin position="566"/>
        <end position="575"/>
    </location>
</feature>
<dbReference type="VEuPathDB" id="TriTrypDB:TM35_000301520"/>
<feature type="compositionally biased region" description="Low complexity" evidence="1">
    <location>
        <begin position="34"/>
        <end position="60"/>
    </location>
</feature>
<feature type="region of interest" description="Disordered" evidence="1">
    <location>
        <begin position="257"/>
        <end position="285"/>
    </location>
</feature>
<feature type="compositionally biased region" description="Basic and acidic residues" evidence="1">
    <location>
        <begin position="473"/>
        <end position="484"/>
    </location>
</feature>
<evidence type="ECO:0000256" key="1">
    <source>
        <dbReference type="SAM" id="MobiDB-lite"/>
    </source>
</evidence>
<dbReference type="EMBL" id="NBCO01000030">
    <property type="protein sequence ID" value="ORC86112.1"/>
    <property type="molecule type" value="Genomic_DNA"/>
</dbReference>
<feature type="region of interest" description="Disordered" evidence="1">
    <location>
        <begin position="558"/>
        <end position="580"/>
    </location>
</feature>
<accession>A0A1X0NN15</accession>
<dbReference type="RefSeq" id="XP_028880178.1">
    <property type="nucleotide sequence ID" value="XM_029028475.1"/>
</dbReference>
<feature type="region of interest" description="Disordered" evidence="1">
    <location>
        <begin position="463"/>
        <end position="537"/>
    </location>
</feature>
<organism evidence="2 3">
    <name type="scientific">Trypanosoma theileri</name>
    <dbReference type="NCBI Taxonomy" id="67003"/>
    <lineage>
        <taxon>Eukaryota</taxon>
        <taxon>Discoba</taxon>
        <taxon>Euglenozoa</taxon>
        <taxon>Kinetoplastea</taxon>
        <taxon>Metakinetoplastina</taxon>
        <taxon>Trypanosomatida</taxon>
        <taxon>Trypanosomatidae</taxon>
        <taxon>Trypanosoma</taxon>
    </lineage>
</organism>
<evidence type="ECO:0000313" key="3">
    <source>
        <dbReference type="Proteomes" id="UP000192257"/>
    </source>
</evidence>
<feature type="region of interest" description="Disordered" evidence="1">
    <location>
        <begin position="74"/>
        <end position="103"/>
    </location>
</feature>
<evidence type="ECO:0000313" key="2">
    <source>
        <dbReference type="EMBL" id="ORC86112.1"/>
    </source>
</evidence>
<protein>
    <submittedName>
        <fullName evidence="2">Uncharacterized protein</fullName>
    </submittedName>
</protein>
<comment type="caution">
    <text evidence="2">The sequence shown here is derived from an EMBL/GenBank/DDBJ whole genome shotgun (WGS) entry which is preliminary data.</text>
</comment>
<dbReference type="AlphaFoldDB" id="A0A1X0NN15"/>
<gene>
    <name evidence="2" type="ORF">TM35_000301520</name>
</gene>
<dbReference type="Proteomes" id="UP000192257">
    <property type="component" value="Unassembled WGS sequence"/>
</dbReference>